<dbReference type="AlphaFoldDB" id="X1NG76"/>
<comment type="caution">
    <text evidence="4">The sequence shown here is derived from an EMBL/GenBank/DDBJ whole genome shotgun (WGS) entry which is preliminary data.</text>
</comment>
<gene>
    <name evidence="4" type="ORF">S06H3_37732</name>
</gene>
<dbReference type="GO" id="GO:1990904">
    <property type="term" value="C:ribonucleoprotein complex"/>
    <property type="evidence" value="ECO:0007669"/>
    <property type="project" value="UniProtKB-KW"/>
</dbReference>
<dbReference type="Gene3D" id="3.10.20.10">
    <property type="match status" value="1"/>
</dbReference>
<keyword evidence="2" id="KW-0687">Ribonucleoprotein</keyword>
<keyword evidence="1" id="KW-0689">Ribosomal protein</keyword>
<reference evidence="4" key="1">
    <citation type="journal article" date="2014" name="Front. Microbiol.">
        <title>High frequency of phylogenetically diverse reductive dehalogenase-homologous genes in deep subseafloor sedimentary metagenomes.</title>
        <authorList>
            <person name="Kawai M."/>
            <person name="Futagami T."/>
            <person name="Toyoda A."/>
            <person name="Takaki Y."/>
            <person name="Nishi S."/>
            <person name="Hori S."/>
            <person name="Arai W."/>
            <person name="Tsubouchi T."/>
            <person name="Morono Y."/>
            <person name="Uchiyama I."/>
            <person name="Ito T."/>
            <person name="Fujiyama A."/>
            <person name="Inagaki F."/>
            <person name="Takami H."/>
        </authorList>
    </citation>
    <scope>NUCLEOTIDE SEQUENCE</scope>
    <source>
        <strain evidence="4">Expedition CK06-06</strain>
    </source>
</reference>
<evidence type="ECO:0000256" key="1">
    <source>
        <dbReference type="ARBA" id="ARBA00022980"/>
    </source>
</evidence>
<dbReference type="GO" id="GO:0003735">
    <property type="term" value="F:structural constituent of ribosome"/>
    <property type="evidence" value="ECO:0007669"/>
    <property type="project" value="InterPro"/>
</dbReference>
<protein>
    <recommendedName>
        <fullName evidence="3">Large ribosomal subunit protein eL20 domain-containing protein</fullName>
    </recommendedName>
</protein>
<dbReference type="GO" id="GO:0005840">
    <property type="term" value="C:ribosome"/>
    <property type="evidence" value="ECO:0007669"/>
    <property type="project" value="UniProtKB-KW"/>
</dbReference>
<dbReference type="HAMAP" id="MF_00273">
    <property type="entry name" value="Ribosomal_eL20"/>
    <property type="match status" value="1"/>
</dbReference>
<evidence type="ECO:0000256" key="2">
    <source>
        <dbReference type="ARBA" id="ARBA00023274"/>
    </source>
</evidence>
<feature type="domain" description="Large ribosomal subunit protein eL20" evidence="3">
    <location>
        <begin position="1"/>
        <end position="54"/>
    </location>
</feature>
<evidence type="ECO:0000259" key="3">
    <source>
        <dbReference type="Pfam" id="PF01775"/>
    </source>
</evidence>
<organism evidence="4">
    <name type="scientific">marine sediment metagenome</name>
    <dbReference type="NCBI Taxonomy" id="412755"/>
    <lineage>
        <taxon>unclassified sequences</taxon>
        <taxon>metagenomes</taxon>
        <taxon>ecological metagenomes</taxon>
    </lineage>
</organism>
<dbReference type="GO" id="GO:0006412">
    <property type="term" value="P:translation"/>
    <property type="evidence" value="ECO:0007669"/>
    <property type="project" value="InterPro"/>
</dbReference>
<evidence type="ECO:0000313" key="4">
    <source>
        <dbReference type="EMBL" id="GAI25810.1"/>
    </source>
</evidence>
<dbReference type="InterPro" id="IPR028877">
    <property type="entry name" value="Ribosomal_eL20"/>
</dbReference>
<name>X1NG76_9ZZZZ</name>
<dbReference type="Pfam" id="PF01775">
    <property type="entry name" value="Ribosomal_L18A"/>
    <property type="match status" value="1"/>
</dbReference>
<dbReference type="NCBIfam" id="NF001981">
    <property type="entry name" value="PRK00773.1-1"/>
    <property type="match status" value="1"/>
</dbReference>
<sequence>MKIFRIQGWFKQGLYRQRFTRELLALSKEQALERIYSDVGSKHRVKRNLIHIEEAIEVKPEEVKDPQVLAMLE</sequence>
<proteinExistence type="inferred from homology"/>
<dbReference type="InterPro" id="IPR023573">
    <property type="entry name" value="Ribosomal_eL20_dom"/>
</dbReference>
<accession>X1NG76</accession>
<dbReference type="EMBL" id="BARV01022948">
    <property type="protein sequence ID" value="GAI25810.1"/>
    <property type="molecule type" value="Genomic_DNA"/>
</dbReference>
<dbReference type="SUPFAM" id="SSF160374">
    <property type="entry name" value="RplX-like"/>
    <property type="match status" value="1"/>
</dbReference>